<keyword evidence="3" id="KW-1133">Transmembrane helix</keyword>
<dbReference type="Pfam" id="PF07963">
    <property type="entry name" value="N_methyl"/>
    <property type="match status" value="1"/>
</dbReference>
<dbReference type="AlphaFoldDB" id="A0A1I4HRE0"/>
<feature type="transmembrane region" description="Helical" evidence="3">
    <location>
        <begin position="12"/>
        <end position="33"/>
    </location>
</feature>
<dbReference type="GO" id="GO:0015627">
    <property type="term" value="C:type II protein secretion system complex"/>
    <property type="evidence" value="ECO:0007669"/>
    <property type="project" value="InterPro"/>
</dbReference>
<organism evidence="4 5">
    <name type="scientific">Rugamonas rubra</name>
    <dbReference type="NCBI Taxonomy" id="758825"/>
    <lineage>
        <taxon>Bacteria</taxon>
        <taxon>Pseudomonadati</taxon>
        <taxon>Pseudomonadota</taxon>
        <taxon>Betaproteobacteria</taxon>
        <taxon>Burkholderiales</taxon>
        <taxon>Oxalobacteraceae</taxon>
        <taxon>Telluria group</taxon>
        <taxon>Rugamonas</taxon>
    </lineage>
</organism>
<dbReference type="EMBL" id="FOTW01000004">
    <property type="protein sequence ID" value="SFL44715.1"/>
    <property type="molecule type" value="Genomic_DNA"/>
</dbReference>
<dbReference type="Proteomes" id="UP000199470">
    <property type="component" value="Unassembled WGS sequence"/>
</dbReference>
<name>A0A1I4HRE0_9BURK</name>
<protein>
    <submittedName>
        <fullName evidence="4">General secretion pathway protein G</fullName>
    </submittedName>
</protein>
<dbReference type="InterPro" id="IPR000983">
    <property type="entry name" value="Bac_GSPG_pilin"/>
</dbReference>
<accession>A0A1I4HRE0</accession>
<dbReference type="NCBIfam" id="TIGR02532">
    <property type="entry name" value="IV_pilin_GFxxxE"/>
    <property type="match status" value="1"/>
</dbReference>
<evidence type="ECO:0000256" key="3">
    <source>
        <dbReference type="SAM" id="Phobius"/>
    </source>
</evidence>
<proteinExistence type="predicted"/>
<dbReference type="OrthoDB" id="9790526at2"/>
<keyword evidence="3" id="KW-0812">Transmembrane</keyword>
<keyword evidence="1" id="KW-0488">Methylation</keyword>
<feature type="region of interest" description="Disordered" evidence="2">
    <location>
        <begin position="131"/>
        <end position="157"/>
    </location>
</feature>
<dbReference type="InterPro" id="IPR012902">
    <property type="entry name" value="N_methyl_site"/>
</dbReference>
<dbReference type="STRING" id="758825.SAMN02982985_00181"/>
<keyword evidence="3" id="KW-0472">Membrane</keyword>
<evidence type="ECO:0000313" key="4">
    <source>
        <dbReference type="EMBL" id="SFL44715.1"/>
    </source>
</evidence>
<evidence type="ECO:0000256" key="2">
    <source>
        <dbReference type="SAM" id="MobiDB-lite"/>
    </source>
</evidence>
<keyword evidence="5" id="KW-1185">Reference proteome</keyword>
<dbReference type="GO" id="GO:0015628">
    <property type="term" value="P:protein secretion by the type II secretion system"/>
    <property type="evidence" value="ECO:0007669"/>
    <property type="project" value="InterPro"/>
</dbReference>
<dbReference type="InterPro" id="IPR045584">
    <property type="entry name" value="Pilin-like"/>
</dbReference>
<gene>
    <name evidence="4" type="ORF">SAMN02982985_00181</name>
</gene>
<dbReference type="RefSeq" id="WP_093382371.1">
    <property type="nucleotide sequence ID" value="NZ_FOTW01000004.1"/>
</dbReference>
<sequence>MASPSPRRRASGFTFIELMITLAIMGTLAMVAVPMTQVALQRAKEHQLRDALIELREAIDAYKRAADAGRIKLAIGDSGFPKKLDDLVRGVPDERSPRKQNIYFLRRLPRDPFASNNATSADSDGAAAGWALRSYNSPPDNPSEGDDVFDVASRSPKVGLNGVPLRLW</sequence>
<dbReference type="PRINTS" id="PR00813">
    <property type="entry name" value="BCTERIALGSPG"/>
</dbReference>
<evidence type="ECO:0000256" key="1">
    <source>
        <dbReference type="ARBA" id="ARBA00022481"/>
    </source>
</evidence>
<dbReference type="SUPFAM" id="SSF54523">
    <property type="entry name" value="Pili subunits"/>
    <property type="match status" value="1"/>
</dbReference>
<dbReference type="Gene3D" id="3.30.700.10">
    <property type="entry name" value="Glycoprotein, Type 4 Pilin"/>
    <property type="match status" value="1"/>
</dbReference>
<evidence type="ECO:0000313" key="5">
    <source>
        <dbReference type="Proteomes" id="UP000199470"/>
    </source>
</evidence>
<reference evidence="4 5" key="1">
    <citation type="submission" date="2016-10" db="EMBL/GenBank/DDBJ databases">
        <authorList>
            <person name="de Groot N.N."/>
        </authorList>
    </citation>
    <scope>NUCLEOTIDE SEQUENCE [LARGE SCALE GENOMIC DNA]</scope>
    <source>
        <strain evidence="4 5">ATCC 43154</strain>
    </source>
</reference>